<feature type="compositionally biased region" description="Basic and acidic residues" evidence="8">
    <location>
        <begin position="1"/>
        <end position="14"/>
    </location>
</feature>
<evidence type="ECO:0000256" key="3">
    <source>
        <dbReference type="ARBA" id="ARBA00022833"/>
    </source>
</evidence>
<protein>
    <submittedName>
        <fullName evidence="11">Uncharacterized protein</fullName>
    </submittedName>
</protein>
<feature type="region of interest" description="Disordered" evidence="8">
    <location>
        <begin position="671"/>
        <end position="706"/>
    </location>
</feature>
<keyword evidence="2 7" id="KW-0863">Zinc-finger</keyword>
<dbReference type="Proteomes" id="UP000694388">
    <property type="component" value="Unplaced"/>
</dbReference>
<feature type="compositionally biased region" description="Basic and acidic residues" evidence="8">
    <location>
        <begin position="243"/>
        <end position="285"/>
    </location>
</feature>
<feature type="compositionally biased region" description="Basic and acidic residues" evidence="8">
    <location>
        <begin position="1090"/>
        <end position="1111"/>
    </location>
</feature>
<evidence type="ECO:0000256" key="2">
    <source>
        <dbReference type="ARBA" id="ARBA00022771"/>
    </source>
</evidence>
<sequence>MDEALEVKKTKPTDEGSEIINLKAKETVRVRERRRQRERARTQERKRKRERERERERKLEKNKQKQREQVLERKLVKNQQKQREQVLERKRQRERERQHRIKREKERQIQREMERKEESGMLVERKREHKVHRVSCRERDLKQEKIPNLEFGKEIRSVSRRLIRPPSRFAGSEFLFGVGRREVRGRVLGGDGERNEGDTTEKSGIEISGKEKLEEKEMMKEVVRVEEEEEDERKGEEEEEEEVVVKMEVEEVREVKEQKQEEEQKRQEDTEGIKNDIEEESKEREGDADDKESDMEREPLILRKVPLRGKGEIMEKEAKEGEKEGDSDHKESDMEREPLILRKVPLSEKGEMMEKEATEGERKGDSDHKESDMEREPLILRKVPLSEKGEMVEKEAKEGEKEGDSDHKESDMEREPLIRRKVPLSEKGEMMEKEAKEGEREGDSDHKESDMEREMSVLEIDTERSDMEKDEGKERLSGKKKKKKKKKKKIKGPNERQIGGSERDSGSSLTSGVDRGSGETGRDGSTRSRESDRESGRESGERLLLRIPAWVWKSGGQEPKMEQEGECEREQNKPEGDFGKSDDKKVKLLEKFEAIMQEMEGLKNPRAKAILEKDAPSETPSDLVPDEGSACTEVLDCPVDREVNDVLGSGCKLDEDWLKFPLSPSIADAPQPTALSYSPQPLSPATHTSPQAIPSPSPSLSPSVSPPASPVLSSFSLVPECVVRVRRVPVRRREKRIAMEPLTPSPRIKHVCRRASVALQQPRASLPSLLQSISPSESPAISPALSLTLSALPLDERDAVLSRLTDESSDLDSDGGTWTDRQTDLPTRISTSTCSAAAAPGNPLGPRDELWIPGKNSKKKKSTHIPENRVRKRLGRCGYCAGCQVKIDCGSCPHCLDKPKFGGPNIRKQCCIYRKCDHTRKGRAEMKDNFRRMPSSLRPALAPLDSWRSRPDVKGHPIVRAIPLSRKLLERTRRKQKKALAGTIAHLSPSKSIAEEFAGQIKVDFNQEESSIRKIWGAGGLSLLASSPHALSLPVCLLCGSAGLNQLQFCGSCCEAYHSFCLNEVDSSSESGEGSDEENDGESAGGNGREGAEDVKVKNKKARMESERGKQGGEVPHLESSGESVEGLRDIWESGRNRRVWRCRLCLCCMVCGGEGTNLKLLTCSHCFSTFHPDCLGPAYPCQPLGSPPVWFCPRCVCCHICMSRSDTWANGFSVCMKCTHRLSGSPCTICDAKWIMGQGSSALLCTSCPRWSHDHCSGLTAFDLSLPDCPPFLCSQCDTLLPLRKTIQISLTHSLPCSLAHVLLNSLCSSVPGSTSVKHNADRLAIVNHVNMIDSTAPNADQTRSGLYLKLQLATTGCYSNVVSWCALFW</sequence>
<feature type="compositionally biased region" description="Basic and acidic residues" evidence="8">
    <location>
        <begin position="559"/>
        <end position="583"/>
    </location>
</feature>
<feature type="domain" description="CXXC-type" evidence="10">
    <location>
        <begin position="869"/>
        <end position="917"/>
    </location>
</feature>
<dbReference type="GO" id="GO:0045893">
    <property type="term" value="P:positive regulation of DNA-templated transcription"/>
    <property type="evidence" value="ECO:0007669"/>
    <property type="project" value="TreeGrafter"/>
</dbReference>
<dbReference type="SUPFAM" id="SSF57903">
    <property type="entry name" value="FYVE/PHD zinc finger"/>
    <property type="match status" value="2"/>
</dbReference>
<feature type="compositionally biased region" description="Basic residues" evidence="8">
    <location>
        <begin position="31"/>
        <end position="50"/>
    </location>
</feature>
<evidence type="ECO:0000313" key="11">
    <source>
        <dbReference type="Ensembl" id="ENSEBUP00000013739.1"/>
    </source>
</evidence>
<dbReference type="PANTHER" id="PTHR45838">
    <property type="entry name" value="HISTONE-LYSINE-N-METHYLTRANSFERASE 2 KMT2 FAMILY MEMBER"/>
    <property type="match status" value="1"/>
</dbReference>
<dbReference type="Gene3D" id="3.30.40.10">
    <property type="entry name" value="Zinc/RING finger domain, C3HC4 (zinc finger)"/>
    <property type="match status" value="1"/>
</dbReference>
<feature type="domain" description="PHD-type" evidence="9">
    <location>
        <begin position="1146"/>
        <end position="1199"/>
    </location>
</feature>
<evidence type="ECO:0000259" key="9">
    <source>
        <dbReference type="PROSITE" id="PS50016"/>
    </source>
</evidence>
<feature type="compositionally biased region" description="Polar residues" evidence="8">
    <location>
        <begin position="673"/>
        <end position="692"/>
    </location>
</feature>
<dbReference type="InterPro" id="IPR019787">
    <property type="entry name" value="Znf_PHD-finger"/>
</dbReference>
<accession>A0A8C4QF16</accession>
<reference evidence="11" key="2">
    <citation type="submission" date="2025-09" db="UniProtKB">
        <authorList>
            <consortium name="Ensembl"/>
        </authorList>
    </citation>
    <scope>IDENTIFICATION</scope>
</reference>
<evidence type="ECO:0000256" key="7">
    <source>
        <dbReference type="PROSITE-ProRule" id="PRU00509"/>
    </source>
</evidence>
<dbReference type="PROSITE" id="PS50016">
    <property type="entry name" value="ZF_PHD_2"/>
    <property type="match status" value="1"/>
</dbReference>
<feature type="region of interest" description="Disordered" evidence="8">
    <location>
        <begin position="187"/>
        <end position="583"/>
    </location>
</feature>
<evidence type="ECO:0000313" key="12">
    <source>
        <dbReference type="Proteomes" id="UP000694388"/>
    </source>
</evidence>
<organism evidence="11 12">
    <name type="scientific">Eptatretus burgeri</name>
    <name type="common">Inshore hagfish</name>
    <dbReference type="NCBI Taxonomy" id="7764"/>
    <lineage>
        <taxon>Eukaryota</taxon>
        <taxon>Metazoa</taxon>
        <taxon>Chordata</taxon>
        <taxon>Craniata</taxon>
        <taxon>Vertebrata</taxon>
        <taxon>Cyclostomata</taxon>
        <taxon>Myxini</taxon>
        <taxon>Myxiniformes</taxon>
        <taxon>Myxinidae</taxon>
        <taxon>Eptatretinae</taxon>
        <taxon>Eptatretus</taxon>
    </lineage>
</organism>
<keyword evidence="12" id="KW-1185">Reference proteome</keyword>
<evidence type="ECO:0000256" key="1">
    <source>
        <dbReference type="ARBA" id="ARBA00022723"/>
    </source>
</evidence>
<feature type="compositionally biased region" description="Basic and acidic residues" evidence="8">
    <location>
        <begin position="309"/>
        <end position="477"/>
    </location>
</feature>
<keyword evidence="4" id="KW-0805">Transcription regulation</keyword>
<keyword evidence="5" id="KW-0238">DNA-binding</keyword>
<feature type="compositionally biased region" description="Pro residues" evidence="8">
    <location>
        <begin position="693"/>
        <end position="706"/>
    </location>
</feature>
<feature type="region of interest" description="Disordered" evidence="8">
    <location>
        <begin position="805"/>
        <end position="866"/>
    </location>
</feature>
<dbReference type="GO" id="GO:0035097">
    <property type="term" value="C:histone methyltransferase complex"/>
    <property type="evidence" value="ECO:0007669"/>
    <property type="project" value="TreeGrafter"/>
</dbReference>
<feature type="compositionally biased region" description="Basic and acidic residues" evidence="8">
    <location>
        <begin position="516"/>
        <end position="544"/>
    </location>
</feature>
<keyword evidence="1" id="KW-0479">Metal-binding</keyword>
<feature type="region of interest" description="Disordered" evidence="8">
    <location>
        <begin position="1069"/>
        <end position="1121"/>
    </location>
</feature>
<feature type="compositionally biased region" description="Basic and acidic residues" evidence="8">
    <location>
        <begin position="187"/>
        <end position="225"/>
    </location>
</feature>
<dbReference type="GO" id="GO:0008270">
    <property type="term" value="F:zinc ion binding"/>
    <property type="evidence" value="ECO:0007669"/>
    <property type="project" value="UniProtKB-KW"/>
</dbReference>
<dbReference type="InterPro" id="IPR011011">
    <property type="entry name" value="Znf_FYVE_PHD"/>
</dbReference>
<dbReference type="Pfam" id="PF00628">
    <property type="entry name" value="PHD"/>
    <property type="match status" value="1"/>
</dbReference>
<dbReference type="Ensembl" id="ENSEBUT00000014315.1">
    <property type="protein sequence ID" value="ENSEBUP00000013739.1"/>
    <property type="gene ID" value="ENSEBUG00000008651.1"/>
</dbReference>
<dbReference type="GO" id="GO:0003677">
    <property type="term" value="F:DNA binding"/>
    <property type="evidence" value="ECO:0007669"/>
    <property type="project" value="UniProtKB-KW"/>
</dbReference>
<evidence type="ECO:0000256" key="4">
    <source>
        <dbReference type="ARBA" id="ARBA00023015"/>
    </source>
</evidence>
<evidence type="ECO:0000256" key="6">
    <source>
        <dbReference type="ARBA" id="ARBA00023163"/>
    </source>
</evidence>
<keyword evidence="6" id="KW-0804">Transcription</keyword>
<evidence type="ECO:0000259" key="10">
    <source>
        <dbReference type="PROSITE" id="PS51058"/>
    </source>
</evidence>
<feature type="compositionally biased region" description="Basic and acidic residues" evidence="8">
    <location>
        <begin position="51"/>
        <end position="126"/>
    </location>
</feature>
<evidence type="ECO:0000256" key="5">
    <source>
        <dbReference type="ARBA" id="ARBA00023125"/>
    </source>
</evidence>
<dbReference type="InterPro" id="IPR001965">
    <property type="entry name" value="Znf_PHD"/>
</dbReference>
<reference evidence="11" key="1">
    <citation type="submission" date="2025-08" db="UniProtKB">
        <authorList>
            <consortium name="Ensembl"/>
        </authorList>
    </citation>
    <scope>IDENTIFICATION</scope>
</reference>
<name>A0A8C4QF16_EPTBU</name>
<feature type="compositionally biased region" description="Acidic residues" evidence="8">
    <location>
        <begin position="226"/>
        <end position="242"/>
    </location>
</feature>
<dbReference type="GO" id="GO:0042800">
    <property type="term" value="F:histone H3K4 methyltransferase activity"/>
    <property type="evidence" value="ECO:0007669"/>
    <property type="project" value="TreeGrafter"/>
</dbReference>
<dbReference type="InterPro" id="IPR013083">
    <property type="entry name" value="Znf_RING/FYVE/PHD"/>
</dbReference>
<feature type="compositionally biased region" description="Polar residues" evidence="8">
    <location>
        <begin position="824"/>
        <end position="835"/>
    </location>
</feature>
<dbReference type="PANTHER" id="PTHR45838:SF4">
    <property type="entry name" value="HISTONE-LYSINE N-METHYLTRANSFERASE TRITHORAX"/>
    <property type="match status" value="1"/>
</dbReference>
<dbReference type="CDD" id="cd15506">
    <property type="entry name" value="PHD1_KMT2A_like"/>
    <property type="match status" value="1"/>
</dbReference>
<feature type="compositionally biased region" description="Basic residues" evidence="8">
    <location>
        <begin position="478"/>
        <end position="491"/>
    </location>
</feature>
<keyword evidence="3" id="KW-0862">Zinc</keyword>
<dbReference type="PROSITE" id="PS51058">
    <property type="entry name" value="ZF_CXXC"/>
    <property type="match status" value="1"/>
</dbReference>
<proteinExistence type="predicted"/>
<dbReference type="Pfam" id="PF02008">
    <property type="entry name" value="zf-CXXC"/>
    <property type="match status" value="1"/>
</dbReference>
<dbReference type="SMART" id="SM00249">
    <property type="entry name" value="PHD"/>
    <property type="match status" value="3"/>
</dbReference>
<feature type="region of interest" description="Disordered" evidence="8">
    <location>
        <begin position="1"/>
        <end position="132"/>
    </location>
</feature>
<dbReference type="GeneTree" id="ENSGT00940000175644"/>
<evidence type="ECO:0000256" key="8">
    <source>
        <dbReference type="SAM" id="MobiDB-lite"/>
    </source>
</evidence>
<dbReference type="InterPro" id="IPR002857">
    <property type="entry name" value="Znf_CXXC"/>
</dbReference>